<feature type="transmembrane region" description="Helical" evidence="10">
    <location>
        <begin position="627"/>
        <end position="646"/>
    </location>
</feature>
<dbReference type="GO" id="GO:0032220">
    <property type="term" value="P:plasma membrane fusion involved in cytogamy"/>
    <property type="evidence" value="ECO:0007669"/>
    <property type="project" value="TreeGrafter"/>
</dbReference>
<organism evidence="12 13">
    <name type="scientific">Phomopsis amygdali</name>
    <name type="common">Fusicoccum amygdali</name>
    <dbReference type="NCBI Taxonomy" id="1214568"/>
    <lineage>
        <taxon>Eukaryota</taxon>
        <taxon>Fungi</taxon>
        <taxon>Dikarya</taxon>
        <taxon>Ascomycota</taxon>
        <taxon>Pezizomycotina</taxon>
        <taxon>Sordariomycetes</taxon>
        <taxon>Sordariomycetidae</taxon>
        <taxon>Diaporthales</taxon>
        <taxon>Diaporthaceae</taxon>
        <taxon>Diaporthe</taxon>
    </lineage>
</organism>
<dbReference type="GO" id="GO:0005886">
    <property type="term" value="C:plasma membrane"/>
    <property type="evidence" value="ECO:0007669"/>
    <property type="project" value="UniProtKB-SubCell"/>
</dbReference>
<evidence type="ECO:0000256" key="8">
    <source>
        <dbReference type="ARBA" id="ARBA00023136"/>
    </source>
</evidence>
<comment type="similarity">
    <text evidence="3 10">Belongs to the PRM1 family.</text>
</comment>
<accession>A0AAD9SHW9</accession>
<comment type="caution">
    <text evidence="12">The sequence shown here is derived from an EMBL/GenBank/DDBJ whole genome shotgun (WGS) entry which is preliminary data.</text>
</comment>
<gene>
    <name evidence="12" type="ORF">N8I77_006507</name>
</gene>
<evidence type="ECO:0000256" key="9">
    <source>
        <dbReference type="ARBA" id="ARBA00023180"/>
    </source>
</evidence>
<feature type="region of interest" description="Disordered" evidence="11">
    <location>
        <begin position="1"/>
        <end position="23"/>
    </location>
</feature>
<comment type="caution">
    <text evidence="10">Lacks conserved residue(s) required for the propagation of feature annotation.</text>
</comment>
<keyword evidence="8 10" id="KW-0472">Membrane</keyword>
<dbReference type="EMBL" id="JAUJFL010000003">
    <property type="protein sequence ID" value="KAK2607863.1"/>
    <property type="molecule type" value="Genomic_DNA"/>
</dbReference>
<dbReference type="GO" id="GO:0043332">
    <property type="term" value="C:mating projection tip"/>
    <property type="evidence" value="ECO:0007669"/>
    <property type="project" value="UniProtKB-UniRule"/>
</dbReference>
<feature type="transmembrane region" description="Helical" evidence="10">
    <location>
        <begin position="416"/>
        <end position="441"/>
    </location>
</feature>
<reference evidence="12" key="1">
    <citation type="submission" date="2023-06" db="EMBL/GenBank/DDBJ databases">
        <authorList>
            <person name="Noh H."/>
        </authorList>
    </citation>
    <scope>NUCLEOTIDE SEQUENCE</scope>
    <source>
        <strain evidence="12">DUCC20226</strain>
    </source>
</reference>
<evidence type="ECO:0000256" key="3">
    <source>
        <dbReference type="ARBA" id="ARBA00010780"/>
    </source>
</evidence>
<feature type="compositionally biased region" description="Basic and acidic residues" evidence="11">
    <location>
        <begin position="692"/>
        <end position="706"/>
    </location>
</feature>
<keyword evidence="7 10" id="KW-1133">Transmembrane helix</keyword>
<keyword evidence="6 10" id="KW-0184">Conjugation</keyword>
<name>A0AAD9SHW9_PHOAM</name>
<evidence type="ECO:0000313" key="12">
    <source>
        <dbReference type="EMBL" id="KAK2607863.1"/>
    </source>
</evidence>
<evidence type="ECO:0000313" key="13">
    <source>
        <dbReference type="Proteomes" id="UP001265746"/>
    </source>
</evidence>
<evidence type="ECO:0000256" key="10">
    <source>
        <dbReference type="RuleBase" id="RU366035"/>
    </source>
</evidence>
<keyword evidence="4 10" id="KW-1003">Cell membrane</keyword>
<keyword evidence="9" id="KW-0325">Glycoprotein</keyword>
<keyword evidence="5 10" id="KW-0812">Transmembrane</keyword>
<feature type="transmembrane region" description="Helical" evidence="10">
    <location>
        <begin position="344"/>
        <end position="364"/>
    </location>
</feature>
<keyword evidence="13" id="KW-1185">Reference proteome</keyword>
<dbReference type="InterPro" id="IPR026777">
    <property type="entry name" value="PRM1"/>
</dbReference>
<dbReference type="Proteomes" id="UP001265746">
    <property type="component" value="Unassembled WGS sequence"/>
</dbReference>
<evidence type="ECO:0000256" key="4">
    <source>
        <dbReference type="ARBA" id="ARBA00022475"/>
    </source>
</evidence>
<proteinExistence type="inferred from homology"/>
<sequence>MRFFRRSEPEYPPEQAAQSWPAVPPSLHHESFEVGEDKHTTLQPPPQPYYSPGAVTPWLGLRSRLSQVPMNRWTVLLLLVLARLLISLADLNTNLVTAKTQAVSACTEVEDVGSSMASMPHYLSAGVNRMAADGITKAVQGMVEILLMVLTGVQQLILFFIEFEIGTFLCLSTAIAQAVFELGKSVIEGTTKALNTAIKAITRDLNTAFDGAINALANVAGGIDDFESWLTGEKAGSAKTDIESFKDHLKMLDNVQIDTSSVLGGITDIEHKIAYDNVKNVAKEAIAIPFDMVKRLLNESYGTWEFDQSVFPIPAKESLSFCSDNSTLENFFEVLFKIAANAKIIAVAVLIILAVLACAVMAWWEIKRFNRQLQKSQALIDREPMDIVYISGRPLTAGTGVWLSERLSRDPKRQSLIRWVIAYATTYKALFVLALAVAGGFSCLCQWIIMRAVQQEVPALTTTVGDFAGDVVTSLEQASTKWANDSNSVILGFQDDINNDMFGYVRHATDAANDTINTFNHYMQEGLNNAFGGVDQLEKFMKGIIQCLIGNKLDSIQQGLTWVHQKARVTLPLFPADLFSVGVNESISGNPNTTTFLSTPASTVTDEITGAMNSVVDILWSSIIQEIVISLVLFLIYVAYVFFAGAEAAIRMAMSDQVHEDQGRQQSYASGRHETKSPTPRVPGIDGDDAVPETHMKLPARGRPEDPLADQDSMTGEHAGLALSDSRGRMGSPTPQRDYVKQSEYGWIQDSGR</sequence>
<evidence type="ECO:0000256" key="5">
    <source>
        <dbReference type="ARBA" id="ARBA00022692"/>
    </source>
</evidence>
<evidence type="ECO:0000256" key="6">
    <source>
        <dbReference type="ARBA" id="ARBA00022971"/>
    </source>
</evidence>
<evidence type="ECO:0000256" key="11">
    <source>
        <dbReference type="SAM" id="MobiDB-lite"/>
    </source>
</evidence>
<comment type="subcellular location">
    <subcellularLocation>
        <location evidence="2 10">Cell membrane</location>
        <topology evidence="2 10">Multi-pass membrane protein</topology>
    </subcellularLocation>
</comment>
<protein>
    <recommendedName>
        <fullName evidence="10">Plasma membrane fusion protein PRM1</fullName>
    </recommendedName>
</protein>
<evidence type="ECO:0000256" key="1">
    <source>
        <dbReference type="ARBA" id="ARBA00002512"/>
    </source>
</evidence>
<evidence type="ECO:0000256" key="2">
    <source>
        <dbReference type="ARBA" id="ARBA00004651"/>
    </source>
</evidence>
<dbReference type="PANTHER" id="PTHR31030">
    <property type="entry name" value="PLASMA MEMBRANE FUSION PROTEIN PRM1"/>
    <property type="match status" value="1"/>
</dbReference>
<evidence type="ECO:0000256" key="7">
    <source>
        <dbReference type="ARBA" id="ARBA00022989"/>
    </source>
</evidence>
<dbReference type="AlphaFoldDB" id="A0AAD9SHW9"/>
<comment type="function">
    <text evidence="1 10">Involved in cell fusion during mating by stabilizing the plasma membrane fusion event.</text>
</comment>
<dbReference type="PANTHER" id="PTHR31030:SF1">
    <property type="entry name" value="PLASMA MEMBRANE FUSION PROTEIN PRM1"/>
    <property type="match status" value="1"/>
</dbReference>
<feature type="region of interest" description="Disordered" evidence="11">
    <location>
        <begin position="661"/>
        <end position="753"/>
    </location>
</feature>